<dbReference type="Proteomes" id="UP000186106">
    <property type="component" value="Unassembled WGS sequence"/>
</dbReference>
<reference evidence="1 4" key="2">
    <citation type="submission" date="2018-11" db="EMBL/GenBank/DDBJ databases">
        <title>Proposal to divide the Flavobacteriaceae and reorganize its genera based on Amino Acid Identity values calculated from whole genome sequences.</title>
        <authorList>
            <person name="Nicholson A.C."/>
            <person name="Gulvik C.A."/>
            <person name="Whitney A.M."/>
            <person name="Humrighouse B.W."/>
            <person name="Bell M."/>
            <person name="Holmes B."/>
            <person name="Steigerwalt A.G."/>
            <person name="Villarma A."/>
            <person name="Sheth M."/>
            <person name="Batra D."/>
            <person name="Pryor J."/>
            <person name="Bernardet J.-F."/>
            <person name="Hugo C."/>
            <person name="Kampfer P."/>
            <person name="Newman J."/>
            <person name="McQuiston J.R."/>
        </authorList>
    </citation>
    <scope>NUCLEOTIDE SEQUENCE [LARGE SCALE GENOMIC DNA]</scope>
    <source>
        <strain evidence="1 4">DSM 16927</strain>
    </source>
</reference>
<evidence type="ECO:0000313" key="1">
    <source>
        <dbReference type="EMBL" id="AZB00510.1"/>
    </source>
</evidence>
<accession>A0A1N7JNF7</accession>
<keyword evidence="4" id="KW-1185">Reference proteome</keyword>
<dbReference type="KEGG" id="cjt:EG359_13175"/>
<protein>
    <recommendedName>
        <fullName evidence="5">Immunity protein 35</fullName>
    </recommendedName>
</protein>
<evidence type="ECO:0000313" key="2">
    <source>
        <dbReference type="EMBL" id="SIS50892.1"/>
    </source>
</evidence>
<evidence type="ECO:0000313" key="3">
    <source>
        <dbReference type="Proteomes" id="UP000186106"/>
    </source>
</evidence>
<evidence type="ECO:0008006" key="5">
    <source>
        <dbReference type="Google" id="ProtNLM"/>
    </source>
</evidence>
<name>A0A1N7JNF7_9FLAO</name>
<evidence type="ECO:0000313" key="4">
    <source>
        <dbReference type="Proteomes" id="UP000279541"/>
    </source>
</evidence>
<dbReference type="EMBL" id="FTNZ01000009">
    <property type="protein sequence ID" value="SIS50892.1"/>
    <property type="molecule type" value="Genomic_DNA"/>
</dbReference>
<reference evidence="2 3" key="1">
    <citation type="submission" date="2017-01" db="EMBL/GenBank/DDBJ databases">
        <authorList>
            <person name="Mah S.A."/>
            <person name="Swanson W.J."/>
            <person name="Moy G.W."/>
            <person name="Vacquier V.D."/>
        </authorList>
    </citation>
    <scope>NUCLEOTIDE SEQUENCE [LARGE SCALE GENOMIC DNA]</scope>
    <source>
        <strain evidence="2 3">DSM 16927</strain>
    </source>
</reference>
<gene>
    <name evidence="1" type="ORF">EG359_13175</name>
    <name evidence="2" type="ORF">SAMN05421768_10957</name>
</gene>
<dbReference type="RefSeq" id="WP_076356883.1">
    <property type="nucleotide sequence ID" value="NZ_CP033926.1"/>
</dbReference>
<organism evidence="2 3">
    <name type="scientific">Chryseobacterium joostei</name>
    <dbReference type="NCBI Taxonomy" id="112234"/>
    <lineage>
        <taxon>Bacteria</taxon>
        <taxon>Pseudomonadati</taxon>
        <taxon>Bacteroidota</taxon>
        <taxon>Flavobacteriia</taxon>
        <taxon>Flavobacteriales</taxon>
        <taxon>Weeksellaceae</taxon>
        <taxon>Chryseobacterium group</taxon>
        <taxon>Chryseobacterium</taxon>
    </lineage>
</organism>
<dbReference type="EMBL" id="CP033926">
    <property type="protein sequence ID" value="AZB00510.1"/>
    <property type="molecule type" value="Genomic_DNA"/>
</dbReference>
<dbReference type="STRING" id="112234.SAMN05421768_10957"/>
<dbReference type="AlphaFoldDB" id="A0A1N7JNF7"/>
<proteinExistence type="predicted"/>
<sequence>MTIEEINEIAKRYIEYLEKKMNIKLVIAQELTIYKTYGNVYFWGAQDTKKHRLAGNGPFLVESEAGRVLRFGTADPTEYYITQYENGNWKPGSNDIWYPN</sequence>
<dbReference type="Proteomes" id="UP000279541">
    <property type="component" value="Chromosome"/>
</dbReference>